<evidence type="ECO:0000256" key="1">
    <source>
        <dbReference type="ARBA" id="ARBA00008520"/>
    </source>
</evidence>
<dbReference type="SUPFAM" id="SSF53850">
    <property type="entry name" value="Periplasmic binding protein-like II"/>
    <property type="match status" value="1"/>
</dbReference>
<feature type="signal peptide" evidence="4">
    <location>
        <begin position="1"/>
        <end position="40"/>
    </location>
</feature>
<evidence type="ECO:0000256" key="2">
    <source>
        <dbReference type="ARBA" id="ARBA00022448"/>
    </source>
</evidence>
<dbReference type="EMBL" id="SMNA01000004">
    <property type="protein sequence ID" value="TDE95059.1"/>
    <property type="molecule type" value="Genomic_DNA"/>
</dbReference>
<dbReference type="PANTHER" id="PTHR30061">
    <property type="entry name" value="MALTOSE-BINDING PERIPLASMIC PROTEIN"/>
    <property type="match status" value="1"/>
</dbReference>
<sequence>MYYRRSPKENQMSTTPQRRRHGVLITAAVALTLAACSAGAGSGDDSDGGDGGTTAVTVWHGFTEADGDVVAQLAEDFNASQDDYEVTIEVNPWNVITDKLLPAISAGNGPDVVVQPADAGEGYVNQGVFVPMDDFYADPENETDTYYPHVVDYGTFDGTHYGVPMAYGPFSVWYNTEMFAAAGITQENLPTTWEEWIAVAEQLTVDENGDGTPEIYGLALADADASFLPSFIQAGGGSVYTDGEVTLDTPQNVETMQWWQDAYEGGWGPTNVDLPEAVDLFKAGKAAMTVIGPWIITGAESVGLDIDVFEMPAGPDGIVTQAAANYWWLTSQADEGATAGAEAFLRYYNSHDSQVLWAEQSFYPPNRTDVTADEIADTPFVGTMIAHTENAYIRLYGLPGGLTDVNAELSTLNTTVSQGGDLASATTETAAAITEILSRFE</sequence>
<dbReference type="Pfam" id="PF13416">
    <property type="entry name" value="SBP_bac_8"/>
    <property type="match status" value="1"/>
</dbReference>
<proteinExistence type="inferred from homology"/>
<evidence type="ECO:0000313" key="5">
    <source>
        <dbReference type="EMBL" id="TDE95059.1"/>
    </source>
</evidence>
<keyword evidence="2" id="KW-0813">Transport</keyword>
<evidence type="ECO:0000256" key="3">
    <source>
        <dbReference type="ARBA" id="ARBA00022729"/>
    </source>
</evidence>
<name>A0ABY2E4V4_9MICO</name>
<organism evidence="5 6">
    <name type="scientific">Occultella glacieicola</name>
    <dbReference type="NCBI Taxonomy" id="2518684"/>
    <lineage>
        <taxon>Bacteria</taxon>
        <taxon>Bacillati</taxon>
        <taxon>Actinomycetota</taxon>
        <taxon>Actinomycetes</taxon>
        <taxon>Micrococcales</taxon>
        <taxon>Ruaniaceae</taxon>
        <taxon>Occultella</taxon>
    </lineage>
</organism>
<evidence type="ECO:0000256" key="4">
    <source>
        <dbReference type="SAM" id="SignalP"/>
    </source>
</evidence>
<gene>
    <name evidence="5" type="ORF">EXU48_09850</name>
</gene>
<dbReference type="CDD" id="cd14748">
    <property type="entry name" value="PBP2_UgpB"/>
    <property type="match status" value="1"/>
</dbReference>
<dbReference type="Proteomes" id="UP000504882">
    <property type="component" value="Unassembled WGS sequence"/>
</dbReference>
<dbReference type="InterPro" id="IPR006059">
    <property type="entry name" value="SBP"/>
</dbReference>
<keyword evidence="3 4" id="KW-0732">Signal</keyword>
<keyword evidence="6" id="KW-1185">Reference proteome</keyword>
<accession>A0ABY2E4V4</accession>
<dbReference type="PANTHER" id="PTHR30061:SF50">
    <property type="entry name" value="MALTOSE_MALTODEXTRIN-BINDING PERIPLASMIC PROTEIN"/>
    <property type="match status" value="1"/>
</dbReference>
<feature type="chain" id="PRO_5047428811" evidence="4">
    <location>
        <begin position="41"/>
        <end position="441"/>
    </location>
</feature>
<dbReference type="Gene3D" id="3.40.190.10">
    <property type="entry name" value="Periplasmic binding protein-like II"/>
    <property type="match status" value="1"/>
</dbReference>
<reference evidence="5 6" key="1">
    <citation type="submission" date="2019-03" db="EMBL/GenBank/DDBJ databases">
        <title>Genomic features of bacteria from cold environments.</title>
        <authorList>
            <person name="Shen L."/>
        </authorList>
    </citation>
    <scope>NUCLEOTIDE SEQUENCE [LARGE SCALE GENOMIC DNA]</scope>
    <source>
        <strain evidence="6">T3246-1</strain>
    </source>
</reference>
<evidence type="ECO:0000313" key="6">
    <source>
        <dbReference type="Proteomes" id="UP000504882"/>
    </source>
</evidence>
<comment type="caution">
    <text evidence="5">The sequence shown here is derived from an EMBL/GenBank/DDBJ whole genome shotgun (WGS) entry which is preliminary data.</text>
</comment>
<comment type="similarity">
    <text evidence="1">Belongs to the bacterial solute-binding protein 1 family.</text>
</comment>
<protein>
    <submittedName>
        <fullName evidence="5">ABC transporter substrate-binding protein</fullName>
    </submittedName>
</protein>